<sequence length="100" mass="11461">MNRNWLVIQFFNENSLDLFAKRDMLAVPRLGDYLQFPNISKGTFQVIGGPKHVVGKSPKSESSYHYISVQIREIIPPEVIPHFTGEEKKEQSDKTSETPQ</sequence>
<name>A0A0F9CRL6_9ZZZZ</name>
<gene>
    <name evidence="1" type="ORF">LCGC14_2291940</name>
</gene>
<accession>A0A0F9CRL6</accession>
<reference evidence="1" key="1">
    <citation type="journal article" date="2015" name="Nature">
        <title>Complex archaea that bridge the gap between prokaryotes and eukaryotes.</title>
        <authorList>
            <person name="Spang A."/>
            <person name="Saw J.H."/>
            <person name="Jorgensen S.L."/>
            <person name="Zaremba-Niedzwiedzka K."/>
            <person name="Martijn J."/>
            <person name="Lind A.E."/>
            <person name="van Eijk R."/>
            <person name="Schleper C."/>
            <person name="Guy L."/>
            <person name="Ettema T.J."/>
        </authorList>
    </citation>
    <scope>NUCLEOTIDE SEQUENCE</scope>
</reference>
<dbReference type="EMBL" id="LAZR01032126">
    <property type="protein sequence ID" value="KKL51789.1"/>
    <property type="molecule type" value="Genomic_DNA"/>
</dbReference>
<organism evidence="1">
    <name type="scientific">marine sediment metagenome</name>
    <dbReference type="NCBI Taxonomy" id="412755"/>
    <lineage>
        <taxon>unclassified sequences</taxon>
        <taxon>metagenomes</taxon>
        <taxon>ecological metagenomes</taxon>
    </lineage>
</organism>
<protein>
    <submittedName>
        <fullName evidence="1">Uncharacterized protein</fullName>
    </submittedName>
</protein>
<evidence type="ECO:0000313" key="1">
    <source>
        <dbReference type="EMBL" id="KKL51789.1"/>
    </source>
</evidence>
<comment type="caution">
    <text evidence="1">The sequence shown here is derived from an EMBL/GenBank/DDBJ whole genome shotgun (WGS) entry which is preliminary data.</text>
</comment>
<proteinExistence type="predicted"/>
<dbReference type="AlphaFoldDB" id="A0A0F9CRL6"/>